<dbReference type="RefSeq" id="WP_068541198.1">
    <property type="nucleotide sequence ID" value="NZ_LSFI01000009.1"/>
</dbReference>
<dbReference type="PANTHER" id="PTHR38831:SF2">
    <property type="entry name" value="TYPE II SECRETION SYSTEM PROTEIN K"/>
    <property type="match status" value="1"/>
</dbReference>
<comment type="subcellular location">
    <subcellularLocation>
        <location evidence="1">Cell inner membrane</location>
    </subcellularLocation>
</comment>
<evidence type="ECO:0000256" key="8">
    <source>
        <dbReference type="ARBA" id="ARBA00022989"/>
    </source>
</evidence>
<evidence type="ECO:0000256" key="2">
    <source>
        <dbReference type="ARBA" id="ARBA00007246"/>
    </source>
</evidence>
<evidence type="ECO:0000256" key="5">
    <source>
        <dbReference type="ARBA" id="ARBA00022519"/>
    </source>
</evidence>
<dbReference type="Gene3D" id="1.10.40.60">
    <property type="entry name" value="EpsJ-like"/>
    <property type="match status" value="1"/>
</dbReference>
<feature type="domain" description="T2SS protein K first SAM-like" evidence="10">
    <location>
        <begin position="85"/>
        <end position="160"/>
    </location>
</feature>
<dbReference type="InterPro" id="IPR049031">
    <property type="entry name" value="T2SSK_SAM-like_1st"/>
</dbReference>
<evidence type="ECO:0000313" key="12">
    <source>
        <dbReference type="Proteomes" id="UP000076964"/>
    </source>
</evidence>
<dbReference type="Proteomes" id="UP000076964">
    <property type="component" value="Unassembled WGS sequence"/>
</dbReference>
<dbReference type="PANTHER" id="PTHR38831">
    <property type="entry name" value="TYPE II SECRETION SYSTEM PROTEIN K"/>
    <property type="match status" value="1"/>
</dbReference>
<dbReference type="AlphaFoldDB" id="A0A177E934"/>
<keyword evidence="12" id="KW-1185">Reference proteome</keyword>
<evidence type="ECO:0000256" key="1">
    <source>
        <dbReference type="ARBA" id="ARBA00004533"/>
    </source>
</evidence>
<keyword evidence="4" id="KW-1003">Cell membrane</keyword>
<evidence type="ECO:0000259" key="10">
    <source>
        <dbReference type="Pfam" id="PF21687"/>
    </source>
</evidence>
<dbReference type="STRING" id="1795632.TH606_02905"/>
<organism evidence="11 12">
    <name type="scientific">Thermodesulfatator autotrophicus</name>
    <dbReference type="NCBI Taxonomy" id="1795632"/>
    <lineage>
        <taxon>Bacteria</taxon>
        <taxon>Pseudomonadati</taxon>
        <taxon>Thermodesulfobacteriota</taxon>
        <taxon>Thermodesulfobacteria</taxon>
        <taxon>Thermodesulfobacteriales</taxon>
        <taxon>Thermodesulfatatoraceae</taxon>
        <taxon>Thermodesulfatator</taxon>
    </lineage>
</organism>
<evidence type="ECO:0000313" key="11">
    <source>
        <dbReference type="EMBL" id="OAG28216.1"/>
    </source>
</evidence>
<keyword evidence="5" id="KW-0997">Cell inner membrane</keyword>
<protein>
    <recommendedName>
        <fullName evidence="10">T2SS protein K first SAM-like domain-containing protein</fullName>
    </recommendedName>
</protein>
<name>A0A177E934_9BACT</name>
<proteinExistence type="inferred from homology"/>
<dbReference type="GO" id="GO:0009306">
    <property type="term" value="P:protein secretion"/>
    <property type="evidence" value="ECO:0007669"/>
    <property type="project" value="InterPro"/>
</dbReference>
<gene>
    <name evidence="11" type="ORF">TH606_02905</name>
</gene>
<dbReference type="Pfam" id="PF21687">
    <property type="entry name" value="T2SSK_1st"/>
    <property type="match status" value="1"/>
</dbReference>
<keyword evidence="6" id="KW-0812">Transmembrane</keyword>
<keyword evidence="3" id="KW-0813">Transport</keyword>
<dbReference type="InterPro" id="IPR005628">
    <property type="entry name" value="GspK"/>
</dbReference>
<dbReference type="SUPFAM" id="SSF158544">
    <property type="entry name" value="GspK insert domain-like"/>
    <property type="match status" value="1"/>
</dbReference>
<comment type="similarity">
    <text evidence="2">Belongs to the GSP K family.</text>
</comment>
<evidence type="ECO:0000256" key="7">
    <source>
        <dbReference type="ARBA" id="ARBA00022927"/>
    </source>
</evidence>
<dbReference type="EMBL" id="LSFI01000009">
    <property type="protein sequence ID" value="OAG28216.1"/>
    <property type="molecule type" value="Genomic_DNA"/>
</dbReference>
<dbReference type="OrthoDB" id="9790152at2"/>
<keyword evidence="9" id="KW-0472">Membrane</keyword>
<evidence type="ECO:0000256" key="3">
    <source>
        <dbReference type="ARBA" id="ARBA00022448"/>
    </source>
</evidence>
<reference evidence="11 12" key="1">
    <citation type="submission" date="2016-02" db="EMBL/GenBank/DDBJ databases">
        <title>Draft genome sequence of Thermodesulfatator sp. S606.</title>
        <authorList>
            <person name="Lai Q."/>
            <person name="Cao J."/>
            <person name="Dupont S."/>
            <person name="Shao Z."/>
            <person name="Jebbar M."/>
            <person name="Alain K."/>
        </authorList>
    </citation>
    <scope>NUCLEOTIDE SEQUENCE [LARGE SCALE GENOMIC DNA]</scope>
    <source>
        <strain evidence="11 12">S606</strain>
    </source>
</reference>
<accession>A0A177E934</accession>
<keyword evidence="7" id="KW-0653">Protein transport</keyword>
<evidence type="ECO:0000256" key="4">
    <source>
        <dbReference type="ARBA" id="ARBA00022475"/>
    </source>
</evidence>
<comment type="caution">
    <text evidence="11">The sequence shown here is derived from an EMBL/GenBank/DDBJ whole genome shotgun (WGS) entry which is preliminary data.</text>
</comment>
<evidence type="ECO:0000256" key="6">
    <source>
        <dbReference type="ARBA" id="ARBA00022692"/>
    </source>
</evidence>
<dbReference type="InterPro" id="IPR038072">
    <property type="entry name" value="GspK_central_sf"/>
</dbReference>
<evidence type="ECO:0000256" key="9">
    <source>
        <dbReference type="ARBA" id="ARBA00023136"/>
    </source>
</evidence>
<dbReference type="GO" id="GO:0005886">
    <property type="term" value="C:plasma membrane"/>
    <property type="evidence" value="ECO:0007669"/>
    <property type="project" value="UniProtKB-SubCell"/>
</dbReference>
<sequence length="235" mass="27658">MALSFMVGFLFWQGKASQALIQASLNNANIELTRASLLNIFWEEGLSQLKESGFFPKNLNLEIKDTPSIKATFILSEEKYRLNLNEAEEKDIYALLVALDFPPEKAREMVDCLFDWRDPDDFHRLNGAEKDYYLPLGYKPRNGNLEDFSEITLIKGFEPYIFWFKPGLYRRVTIYGGTKEFREDFKSTGDDLIKLHENEVYRLELSLKQGKKTYQYLEIFRYVKGERHVLFSRAW</sequence>
<keyword evidence="8" id="KW-1133">Transmembrane helix</keyword>